<dbReference type="Gene3D" id="2.60.200.20">
    <property type="match status" value="1"/>
</dbReference>
<protein>
    <recommendedName>
        <fullName evidence="2">FHA domain-containing protein</fullName>
    </recommendedName>
</protein>
<dbReference type="PANTHER" id="PTHR23106">
    <property type="entry name" value="ANGIOGENIC FACTOR WITH G PATCH AND FHA DOMAINS 1"/>
    <property type="match status" value="1"/>
</dbReference>
<dbReference type="AlphaFoldDB" id="A0A9W9A8H2"/>
<dbReference type="Pfam" id="PF00498">
    <property type="entry name" value="FHA"/>
    <property type="match status" value="1"/>
</dbReference>
<evidence type="ECO:0000313" key="3">
    <source>
        <dbReference type="EMBL" id="KAJ4476220.1"/>
    </source>
</evidence>
<dbReference type="Proteomes" id="UP001150266">
    <property type="component" value="Unassembled WGS sequence"/>
</dbReference>
<feature type="compositionally biased region" description="Polar residues" evidence="1">
    <location>
        <begin position="104"/>
        <end position="123"/>
    </location>
</feature>
<dbReference type="PROSITE" id="PS50006">
    <property type="entry name" value="FHA_DOMAIN"/>
    <property type="match status" value="1"/>
</dbReference>
<gene>
    <name evidence="3" type="ORF">J3R30DRAFT_3491812</name>
</gene>
<dbReference type="InterPro" id="IPR008984">
    <property type="entry name" value="SMAD_FHA_dom_sf"/>
</dbReference>
<proteinExistence type="predicted"/>
<reference evidence="3" key="1">
    <citation type="submission" date="2022-08" db="EMBL/GenBank/DDBJ databases">
        <title>A Global Phylogenomic Analysis of the Shiitake Genus Lentinula.</title>
        <authorList>
            <consortium name="DOE Joint Genome Institute"/>
            <person name="Sierra-Patev S."/>
            <person name="Min B."/>
            <person name="Naranjo-Ortiz M."/>
            <person name="Looney B."/>
            <person name="Konkel Z."/>
            <person name="Slot J.C."/>
            <person name="Sakamoto Y."/>
            <person name="Steenwyk J.L."/>
            <person name="Rokas A."/>
            <person name="Carro J."/>
            <person name="Camarero S."/>
            <person name="Ferreira P."/>
            <person name="Molpeceres G."/>
            <person name="Ruiz-Duenas F.J."/>
            <person name="Serrano A."/>
            <person name="Henrissat B."/>
            <person name="Drula E."/>
            <person name="Hughes K.W."/>
            <person name="Mata J.L."/>
            <person name="Ishikawa N.K."/>
            <person name="Vargas-Isla R."/>
            <person name="Ushijima S."/>
            <person name="Smith C.A."/>
            <person name="Ahrendt S."/>
            <person name="Andreopoulos W."/>
            <person name="He G."/>
            <person name="Labutti K."/>
            <person name="Lipzen A."/>
            <person name="Ng V."/>
            <person name="Riley R."/>
            <person name="Sandor L."/>
            <person name="Barry K."/>
            <person name="Martinez A.T."/>
            <person name="Xiao Y."/>
            <person name="Gibbons J.G."/>
            <person name="Terashima K."/>
            <person name="Grigoriev I.V."/>
            <person name="Hibbett D.S."/>
        </authorList>
    </citation>
    <scope>NUCLEOTIDE SEQUENCE</scope>
    <source>
        <strain evidence="3">JLM2183</strain>
    </source>
</reference>
<evidence type="ECO:0000259" key="2">
    <source>
        <dbReference type="PROSITE" id="PS50006"/>
    </source>
</evidence>
<comment type="caution">
    <text evidence="3">The sequence shown here is derived from an EMBL/GenBank/DDBJ whole genome shotgun (WGS) entry which is preliminary data.</text>
</comment>
<sequence length="257" mass="28412">MTRIRLKEMEVSKVHASIYWDPIWDGWGVVDMGSKHGTFLRSSNLTHRRLSISKTASVPKRIHHLDHLTFGTTVFIVHIHENQLPCEECSPKLGEEISLFPSGRKSSSKQYPNVGRSSPSYQASDHLVPDSRVALSQLKRELMPKLMHPTGMVSAGQYVDRSARRRAMYPASSYDAPGVSTISQCSLRESLKMSPQQKTEPISEPAAPIPPSSIGHRLLIKQGWLPGAALVAGQLVGPLDLKSNCDRSGLGLRTSKR</sequence>
<dbReference type="OrthoDB" id="21470at2759"/>
<evidence type="ECO:0000256" key="1">
    <source>
        <dbReference type="SAM" id="MobiDB-lite"/>
    </source>
</evidence>
<feature type="domain" description="FHA" evidence="2">
    <location>
        <begin position="1"/>
        <end position="45"/>
    </location>
</feature>
<dbReference type="InterPro" id="IPR000253">
    <property type="entry name" value="FHA_dom"/>
</dbReference>
<dbReference type="EMBL" id="JAOTPV010000012">
    <property type="protein sequence ID" value="KAJ4476220.1"/>
    <property type="molecule type" value="Genomic_DNA"/>
</dbReference>
<organism evidence="3 4">
    <name type="scientific">Lentinula aciculospora</name>
    <dbReference type="NCBI Taxonomy" id="153920"/>
    <lineage>
        <taxon>Eukaryota</taxon>
        <taxon>Fungi</taxon>
        <taxon>Dikarya</taxon>
        <taxon>Basidiomycota</taxon>
        <taxon>Agaricomycotina</taxon>
        <taxon>Agaricomycetes</taxon>
        <taxon>Agaricomycetidae</taxon>
        <taxon>Agaricales</taxon>
        <taxon>Marasmiineae</taxon>
        <taxon>Omphalotaceae</taxon>
        <taxon>Lentinula</taxon>
    </lineage>
</organism>
<feature type="region of interest" description="Disordered" evidence="1">
    <location>
        <begin position="101"/>
        <end position="123"/>
    </location>
</feature>
<keyword evidence="4" id="KW-1185">Reference proteome</keyword>
<evidence type="ECO:0000313" key="4">
    <source>
        <dbReference type="Proteomes" id="UP001150266"/>
    </source>
</evidence>
<dbReference type="PANTHER" id="PTHR23106:SF24">
    <property type="entry name" value="ANGIOGENIC FACTOR WITH G PATCH AND FHA DOMAINS 1"/>
    <property type="match status" value="1"/>
</dbReference>
<dbReference type="SUPFAM" id="SSF49879">
    <property type="entry name" value="SMAD/FHA domain"/>
    <property type="match status" value="1"/>
</dbReference>
<name>A0A9W9A8H2_9AGAR</name>
<dbReference type="InterPro" id="IPR053027">
    <property type="entry name" value="AGGF1"/>
</dbReference>
<accession>A0A9W9A8H2</accession>